<sequence length="420" mass="46512">MAATLSLEPTGRSCWDEPGRIAMCRLTPEQPLTLRTALSDEKAVLFRAHTRYRADASGELDLARAPALGGSSVGLEPMGLLWALEPDRPLWHLLKRDVPKPLVLELGVLDGHEPDGGWLLAWAAQERHFLLLGVRRVPVWVDRVCATFFLLPGLRPFPGIIDISGFRGGLFEYRASLVAGHGFATLALAFYDFEDLPKEYNTMELDYFEEAMCYMLQHPQVKGPGIGLLGISLGADVCLSMASFLKNVSATVSINGSAFSRSRHIHYQQTIIPPLGHDLRRAKVAFSGIMDIVDIWNDIIGGCENPSMIPIERTKGPILFIAGQDDLCWRSELYTQIASERLLAHGKEPQIIFYPGNGHYIEPPYFPMCPASLHKLVNKAVICGGEVRTHSKAQVDAWNQILSFFGKHLGGTQNRTSSRL</sequence>
<feature type="active site" description="Charge relay system" evidence="4">
    <location>
        <position position="326"/>
    </location>
</feature>
<dbReference type="Proteomes" id="UP000694381">
    <property type="component" value="Unassembled WGS sequence"/>
</dbReference>
<keyword evidence="8" id="KW-1185">Reference proteome</keyword>
<dbReference type="Pfam" id="PF04775">
    <property type="entry name" value="Bile_Hydr_Trans"/>
    <property type="match status" value="1"/>
</dbReference>
<evidence type="ECO:0000259" key="5">
    <source>
        <dbReference type="Pfam" id="PF04775"/>
    </source>
</evidence>
<dbReference type="PIRSF" id="PIRSF016521">
    <property type="entry name" value="Acyl-CoA_hydro"/>
    <property type="match status" value="1"/>
</dbReference>
<evidence type="ECO:0000256" key="1">
    <source>
        <dbReference type="ARBA" id="ARBA00006538"/>
    </source>
</evidence>
<gene>
    <name evidence="7" type="primary">LOC103747383</name>
</gene>
<feature type="active site" description="Charge relay system" evidence="4">
    <location>
        <position position="359"/>
    </location>
</feature>
<comment type="similarity">
    <text evidence="1">Belongs to the C/M/P thioester hydrolase family.</text>
</comment>
<proteinExistence type="inferred from homology"/>
<reference evidence="7" key="2">
    <citation type="submission" date="2025-09" db="UniProtKB">
        <authorList>
            <consortium name="Ensembl"/>
        </authorList>
    </citation>
    <scope>IDENTIFICATION</scope>
</reference>
<evidence type="ECO:0000313" key="7">
    <source>
        <dbReference type="Ensembl" id="ENSNGAP00000007846.1"/>
    </source>
</evidence>
<keyword evidence="2" id="KW-0276">Fatty acid metabolism</keyword>
<evidence type="ECO:0000256" key="3">
    <source>
        <dbReference type="ARBA" id="ARBA00023098"/>
    </source>
</evidence>
<dbReference type="GO" id="GO:0032789">
    <property type="term" value="P:unsaturated monocarboxylic acid metabolic process"/>
    <property type="evidence" value="ECO:0007669"/>
    <property type="project" value="Ensembl"/>
</dbReference>
<dbReference type="FunFam" id="2.60.40.2240:FF:000001">
    <property type="entry name" value="acyl-coenzyme A thioesterase 4"/>
    <property type="match status" value="1"/>
</dbReference>
<dbReference type="InterPro" id="IPR029058">
    <property type="entry name" value="AB_hydrolase_fold"/>
</dbReference>
<dbReference type="PANTHER" id="PTHR10824:SF6">
    <property type="entry name" value="PEROXISOMAL SUCCINYL-COENZYME A THIOESTERASE"/>
    <property type="match status" value="1"/>
</dbReference>
<dbReference type="GO" id="GO:0004778">
    <property type="term" value="F:succinyl-CoA hydrolase activity"/>
    <property type="evidence" value="ECO:0007669"/>
    <property type="project" value="Ensembl"/>
</dbReference>
<feature type="domain" description="Acyl-CoA thioester hydrolase/bile acid-CoA amino acid N-acetyltransferase" evidence="5">
    <location>
        <begin position="16"/>
        <end position="139"/>
    </location>
</feature>
<dbReference type="GO" id="GO:0005777">
    <property type="term" value="C:peroxisome"/>
    <property type="evidence" value="ECO:0007669"/>
    <property type="project" value="Ensembl"/>
</dbReference>
<dbReference type="FunFam" id="3.40.50.1820:FF:000024">
    <property type="entry name" value="acyl-coenzyme A thioesterase 4"/>
    <property type="match status" value="1"/>
</dbReference>
<keyword evidence="3" id="KW-0443">Lipid metabolism</keyword>
<dbReference type="InterPro" id="IPR016662">
    <property type="entry name" value="Acyl-CoA_thioEstase_long-chain"/>
</dbReference>
<dbReference type="GO" id="GO:0006104">
    <property type="term" value="P:succinyl-CoA metabolic process"/>
    <property type="evidence" value="ECO:0007669"/>
    <property type="project" value="Ensembl"/>
</dbReference>
<dbReference type="GO" id="GO:0043649">
    <property type="term" value="P:dicarboxylic acid catabolic process"/>
    <property type="evidence" value="ECO:0007669"/>
    <property type="project" value="Ensembl"/>
</dbReference>
<dbReference type="InterPro" id="IPR014940">
    <property type="entry name" value="BAAT_C"/>
</dbReference>
<dbReference type="Gene3D" id="2.60.40.2240">
    <property type="entry name" value="Acyl-CoA thioester hydrolase/BAAT N-terminal domain"/>
    <property type="match status" value="1"/>
</dbReference>
<evidence type="ECO:0000256" key="2">
    <source>
        <dbReference type="ARBA" id="ARBA00022832"/>
    </source>
</evidence>
<dbReference type="OMA" id="YKQTCIP"/>
<dbReference type="GO" id="GO:0047617">
    <property type="term" value="F:fatty acyl-CoA hydrolase activity"/>
    <property type="evidence" value="ECO:0007669"/>
    <property type="project" value="Ensembl"/>
</dbReference>
<dbReference type="GeneTree" id="ENSGT01010000222336"/>
<organism evidence="7 8">
    <name type="scientific">Nannospalax galili</name>
    <name type="common">Northern Israeli blind subterranean mole rat</name>
    <name type="synonym">Spalax galili</name>
    <dbReference type="NCBI Taxonomy" id="1026970"/>
    <lineage>
        <taxon>Eukaryota</taxon>
        <taxon>Metazoa</taxon>
        <taxon>Chordata</taxon>
        <taxon>Craniata</taxon>
        <taxon>Vertebrata</taxon>
        <taxon>Euteleostomi</taxon>
        <taxon>Mammalia</taxon>
        <taxon>Eutheria</taxon>
        <taxon>Euarchontoglires</taxon>
        <taxon>Glires</taxon>
        <taxon>Rodentia</taxon>
        <taxon>Myomorpha</taxon>
        <taxon>Muroidea</taxon>
        <taxon>Spalacidae</taxon>
        <taxon>Spalacinae</taxon>
        <taxon>Nannospalax</taxon>
    </lineage>
</organism>
<feature type="domain" description="BAAT/Acyl-CoA thioester hydrolase C-terminal" evidence="6">
    <location>
        <begin position="203"/>
        <end position="410"/>
    </location>
</feature>
<dbReference type="GO" id="GO:0000038">
    <property type="term" value="P:very long-chain fatty acid metabolic process"/>
    <property type="evidence" value="ECO:0007669"/>
    <property type="project" value="Ensembl"/>
</dbReference>
<reference evidence="7" key="1">
    <citation type="submission" date="2025-08" db="UniProtKB">
        <authorList>
            <consortium name="Ensembl"/>
        </authorList>
    </citation>
    <scope>IDENTIFICATION</scope>
</reference>
<dbReference type="GO" id="GO:0046459">
    <property type="term" value="P:short-chain fatty acid metabolic process"/>
    <property type="evidence" value="ECO:0007669"/>
    <property type="project" value="Ensembl"/>
</dbReference>
<name>A0A8C6QTL5_NANGA</name>
<accession>A0A8C6QTL5</accession>
<dbReference type="PANTHER" id="PTHR10824">
    <property type="entry name" value="ACYL-COENZYME A THIOESTERASE-RELATED"/>
    <property type="match status" value="1"/>
</dbReference>
<evidence type="ECO:0000313" key="8">
    <source>
        <dbReference type="Proteomes" id="UP000694381"/>
    </source>
</evidence>
<dbReference type="SUPFAM" id="SSF53474">
    <property type="entry name" value="alpha/beta-Hydrolases"/>
    <property type="match status" value="1"/>
</dbReference>
<protein>
    <submittedName>
        <fullName evidence="7">Acyl-CoA thioesterase 4</fullName>
    </submittedName>
</protein>
<dbReference type="InterPro" id="IPR006862">
    <property type="entry name" value="Thio_Ohase/aa_AcTrfase"/>
</dbReference>
<dbReference type="Ensembl" id="ENSNGAT00000013338.1">
    <property type="protein sequence ID" value="ENSNGAP00000007846.1"/>
    <property type="gene ID" value="ENSNGAG00000010998.1"/>
</dbReference>
<feature type="active site" description="Charge relay system" evidence="4">
    <location>
        <position position="232"/>
    </location>
</feature>
<dbReference type="Gene3D" id="3.40.50.1820">
    <property type="entry name" value="alpha/beta hydrolase"/>
    <property type="match status" value="1"/>
</dbReference>
<dbReference type="Pfam" id="PF08840">
    <property type="entry name" value="BAAT_C"/>
    <property type="match status" value="1"/>
</dbReference>
<dbReference type="AlphaFoldDB" id="A0A8C6QTL5"/>
<dbReference type="InterPro" id="IPR042490">
    <property type="entry name" value="Thio_Ohase/BAAT_N"/>
</dbReference>
<evidence type="ECO:0000256" key="4">
    <source>
        <dbReference type="PIRSR" id="PIRSR016521-1"/>
    </source>
</evidence>
<dbReference type="GO" id="GO:0001676">
    <property type="term" value="P:long-chain fatty acid metabolic process"/>
    <property type="evidence" value="ECO:0007669"/>
    <property type="project" value="Ensembl"/>
</dbReference>
<evidence type="ECO:0000259" key="6">
    <source>
        <dbReference type="Pfam" id="PF08840"/>
    </source>
</evidence>
<dbReference type="GO" id="GO:0032788">
    <property type="term" value="P:saturated monocarboxylic acid metabolic process"/>
    <property type="evidence" value="ECO:0007669"/>
    <property type="project" value="Ensembl"/>
</dbReference>